<evidence type="ECO:0000259" key="3">
    <source>
        <dbReference type="Pfam" id="PF02927"/>
    </source>
</evidence>
<accession>A0A8T4ICC5</accession>
<organism evidence="4 5">
    <name type="scientific">Stakelama marina</name>
    <dbReference type="NCBI Taxonomy" id="2826939"/>
    <lineage>
        <taxon>Bacteria</taxon>
        <taxon>Pseudomonadati</taxon>
        <taxon>Pseudomonadota</taxon>
        <taxon>Alphaproteobacteria</taxon>
        <taxon>Sphingomonadales</taxon>
        <taxon>Sphingomonadaceae</taxon>
        <taxon>Stakelama</taxon>
    </lineage>
</organism>
<protein>
    <submittedName>
        <fullName evidence="4">Glycoside hydrolase family 9 protein</fullName>
    </submittedName>
</protein>
<dbReference type="InterPro" id="IPR008928">
    <property type="entry name" value="6-hairpin_glycosidase_sf"/>
</dbReference>
<sequence length="850" mass="92683">MNAKARLLAALALPALVAASDAAAPALHLDPAGYLSAPGLDVIVFDDIYPDGHQTGVTVIQQGVRVAANGDVRLSPAPGQWSPMPASGKRTVDKQTGTITQTMHFPDPAKNGHGFNPIFYPDLDLGYAVRVTPLAGGSFRISVDLDKPLPPEWVGKAGFNLELFPGLLFGKSWLMDKQSGVFAPQPEGPIRLQDGGTVPVPRNVTGDGPTPDPNGEPLPVPMATGHKLVVAPETDAQRMTITSDGAPLELLDGRLPHNNGWFVIRSAIPAGATKNAITWTVTPNTVPDWRYTPVIQVSQIGYAPAQPKRAVIELDGRTTDAQLKPVTLFRLTDHGREQVMAGKGEPWGKFLRYRYVTLDFSRIRDPGMYQIGYGDQLSHPFRIDGNVYARGAWQPTLEYFLPVQMCHMRVNEKYRVWHGLDHQDDALMAPTGLNHIDGYAQGPSTLTRYKPGDVVPGLDRGGWHDAGDYDLRVESQIGTTWMLAKMVEEFGLNYDATTIDEKNRIVEIHDPDGTNDAIQQIEHGLLTVLGGYRALGRLYRGIITPSLRRYVMLGDAANHTDNVSKKPVKGLGLDTNGDPIKWDDRWVFTEDNPDRELYVAGGLAGAARVLKAAGRPMADEALAAAKNIAARALGREKDNSKAVFALAELIHTTHDPAYVARLAALEPYILAHIDSTGWMLAEIQDQLPGKFRADLAQAVADYQAKVAADAKTDSPYGIPYKPKIWGAGWDIQQRGVEQYFFHKGWPRATSTDSYMNALDFVLGVHPGENTASFVSGVGSASATVAYGANRADWSYIPGGVISGTNLIRPDLPELKTWPYFWQQTEYVMGGGATNYMFLALAADRLYGGKR</sequence>
<name>A0A8T4ICC5_9SPHN</name>
<evidence type="ECO:0000313" key="4">
    <source>
        <dbReference type="EMBL" id="MBR0552041.1"/>
    </source>
</evidence>
<dbReference type="Pfam" id="PF02927">
    <property type="entry name" value="CelD_N"/>
    <property type="match status" value="1"/>
</dbReference>
<comment type="similarity">
    <text evidence="1">Belongs to the glycosyl hydrolase 9 (cellulase E) family.</text>
</comment>
<dbReference type="Gene3D" id="1.50.10.10">
    <property type="match status" value="1"/>
</dbReference>
<dbReference type="AlphaFoldDB" id="A0A8T4ICC5"/>
<dbReference type="GO" id="GO:0008810">
    <property type="term" value="F:cellulase activity"/>
    <property type="evidence" value="ECO:0007669"/>
    <property type="project" value="InterPro"/>
</dbReference>
<dbReference type="SUPFAM" id="SSF81296">
    <property type="entry name" value="E set domains"/>
    <property type="match status" value="1"/>
</dbReference>
<feature type="chain" id="PRO_5035715690" evidence="2">
    <location>
        <begin position="24"/>
        <end position="850"/>
    </location>
</feature>
<comment type="caution">
    <text evidence="4">The sequence shown here is derived from an EMBL/GenBank/DDBJ whole genome shotgun (WGS) entry which is preliminary data.</text>
</comment>
<proteinExistence type="inferred from homology"/>
<dbReference type="Proteomes" id="UP000676996">
    <property type="component" value="Unassembled WGS sequence"/>
</dbReference>
<dbReference type="Gene3D" id="2.60.40.10">
    <property type="entry name" value="Immunoglobulins"/>
    <property type="match status" value="1"/>
</dbReference>
<evidence type="ECO:0000313" key="5">
    <source>
        <dbReference type="Proteomes" id="UP000676996"/>
    </source>
</evidence>
<gene>
    <name evidence="4" type="ORF">J7S20_05940</name>
</gene>
<keyword evidence="4" id="KW-0378">Hydrolase</keyword>
<dbReference type="InterPro" id="IPR012341">
    <property type="entry name" value="6hp_glycosidase-like_sf"/>
</dbReference>
<reference evidence="4" key="1">
    <citation type="submission" date="2021-04" db="EMBL/GenBank/DDBJ databases">
        <title>Ouciella asimina sp. nov., isolated from the surface seawater in the hydrothermal field of Okinawa Trough.</title>
        <authorList>
            <person name="Shuang W."/>
        </authorList>
    </citation>
    <scope>NUCLEOTIDE SEQUENCE</scope>
    <source>
        <strain evidence="4">LXI357</strain>
    </source>
</reference>
<dbReference type="InterPro" id="IPR013783">
    <property type="entry name" value="Ig-like_fold"/>
</dbReference>
<evidence type="ECO:0000256" key="1">
    <source>
        <dbReference type="ARBA" id="ARBA00007072"/>
    </source>
</evidence>
<feature type="signal peptide" evidence="2">
    <location>
        <begin position="1"/>
        <end position="23"/>
    </location>
</feature>
<dbReference type="InterPro" id="IPR004197">
    <property type="entry name" value="Cellulase_Ig-like"/>
</dbReference>
<feature type="domain" description="Cellulase Ig-like" evidence="3">
    <location>
        <begin position="292"/>
        <end position="375"/>
    </location>
</feature>
<dbReference type="SUPFAM" id="SSF48208">
    <property type="entry name" value="Six-hairpin glycosidases"/>
    <property type="match status" value="1"/>
</dbReference>
<dbReference type="CDD" id="cd02850">
    <property type="entry name" value="E_set_Cellulase_N"/>
    <property type="match status" value="1"/>
</dbReference>
<dbReference type="RefSeq" id="WP_284053295.1">
    <property type="nucleotide sequence ID" value="NZ_JAGRQC010000001.1"/>
</dbReference>
<dbReference type="EMBL" id="JAGRQC010000001">
    <property type="protein sequence ID" value="MBR0552041.1"/>
    <property type="molecule type" value="Genomic_DNA"/>
</dbReference>
<keyword evidence="5" id="KW-1185">Reference proteome</keyword>
<keyword evidence="2" id="KW-0732">Signal</keyword>
<dbReference type="GO" id="GO:0000272">
    <property type="term" value="P:polysaccharide catabolic process"/>
    <property type="evidence" value="ECO:0007669"/>
    <property type="project" value="UniProtKB-KW"/>
</dbReference>
<evidence type="ECO:0000256" key="2">
    <source>
        <dbReference type="SAM" id="SignalP"/>
    </source>
</evidence>
<dbReference type="InterPro" id="IPR014756">
    <property type="entry name" value="Ig_E-set"/>
</dbReference>